<name>A0A5B7GV98_PORTR</name>
<dbReference type="EMBL" id="VSRR010021766">
    <property type="protein sequence ID" value="MPC64201.1"/>
    <property type="molecule type" value="Genomic_DNA"/>
</dbReference>
<dbReference type="AlphaFoldDB" id="A0A5B7GV98"/>
<keyword evidence="3" id="KW-1185">Reference proteome</keyword>
<organism evidence="2 3">
    <name type="scientific">Portunus trituberculatus</name>
    <name type="common">Swimming crab</name>
    <name type="synonym">Neptunus trituberculatus</name>
    <dbReference type="NCBI Taxonomy" id="210409"/>
    <lineage>
        <taxon>Eukaryota</taxon>
        <taxon>Metazoa</taxon>
        <taxon>Ecdysozoa</taxon>
        <taxon>Arthropoda</taxon>
        <taxon>Crustacea</taxon>
        <taxon>Multicrustacea</taxon>
        <taxon>Malacostraca</taxon>
        <taxon>Eumalacostraca</taxon>
        <taxon>Eucarida</taxon>
        <taxon>Decapoda</taxon>
        <taxon>Pleocyemata</taxon>
        <taxon>Brachyura</taxon>
        <taxon>Eubrachyura</taxon>
        <taxon>Portunoidea</taxon>
        <taxon>Portunidae</taxon>
        <taxon>Portuninae</taxon>
        <taxon>Portunus</taxon>
    </lineage>
</organism>
<evidence type="ECO:0000256" key="1">
    <source>
        <dbReference type="SAM" id="MobiDB-lite"/>
    </source>
</evidence>
<gene>
    <name evidence="2" type="ORF">E2C01_058312</name>
</gene>
<comment type="caution">
    <text evidence="2">The sequence shown here is derived from an EMBL/GenBank/DDBJ whole genome shotgun (WGS) entry which is preliminary data.</text>
</comment>
<sequence length="202" mass="22300">MYAVCSHLDEERKPRPRPASPLSHLPLSCTLHNSHQQSTPMDILRLYTFITFPQCGLPAGKDGVTGVDVTVTECSWVACGRQQIVLEGVLVPHPGSRGSRRCGGDMRSVSVVAGGWSEEVVCLKTWSGEVSREEGAAPPPQHYTAVITATLNRQGLRLSPEVYYISGAKEWACGQDIKQHTEQWRPLIRYEDCFHVTGIINC</sequence>
<accession>A0A5B7GV98</accession>
<dbReference type="Proteomes" id="UP000324222">
    <property type="component" value="Unassembled WGS sequence"/>
</dbReference>
<protein>
    <submittedName>
        <fullName evidence="2">Uncharacterized protein</fullName>
    </submittedName>
</protein>
<proteinExistence type="predicted"/>
<reference evidence="2 3" key="1">
    <citation type="submission" date="2019-05" db="EMBL/GenBank/DDBJ databases">
        <title>Another draft genome of Portunus trituberculatus and its Hox gene families provides insights of decapod evolution.</title>
        <authorList>
            <person name="Jeong J.-H."/>
            <person name="Song I."/>
            <person name="Kim S."/>
            <person name="Choi T."/>
            <person name="Kim D."/>
            <person name="Ryu S."/>
            <person name="Kim W."/>
        </authorList>
    </citation>
    <scope>NUCLEOTIDE SEQUENCE [LARGE SCALE GENOMIC DNA]</scope>
    <source>
        <tissue evidence="2">Muscle</tissue>
    </source>
</reference>
<feature type="region of interest" description="Disordered" evidence="1">
    <location>
        <begin position="1"/>
        <end position="21"/>
    </location>
</feature>
<evidence type="ECO:0000313" key="2">
    <source>
        <dbReference type="EMBL" id="MPC64201.1"/>
    </source>
</evidence>
<evidence type="ECO:0000313" key="3">
    <source>
        <dbReference type="Proteomes" id="UP000324222"/>
    </source>
</evidence>